<dbReference type="InterPro" id="IPR023187">
    <property type="entry name" value="Tscrpt_reg_MarR-type_CS"/>
</dbReference>
<feature type="domain" description="HTH marR-type" evidence="4">
    <location>
        <begin position="1"/>
        <end position="136"/>
    </location>
</feature>
<dbReference type="RefSeq" id="WP_074782911.1">
    <property type="nucleotide sequence ID" value="NZ_LHUR01000021.1"/>
</dbReference>
<evidence type="ECO:0000256" key="3">
    <source>
        <dbReference type="ARBA" id="ARBA00023163"/>
    </source>
</evidence>
<keyword evidence="6" id="KW-1185">Reference proteome</keyword>
<reference evidence="6" key="1">
    <citation type="submission" date="2015-08" db="EMBL/GenBank/DDBJ databases">
        <title>Genome sequence of the strict anaerobe Clostridium homopropionicum LuHBu1 (DSM 5847T).</title>
        <authorList>
            <person name="Poehlein A."/>
            <person name="Beck M."/>
            <person name="Schiel-Bengelsdorf B."/>
            <person name="Bengelsdorf F.R."/>
            <person name="Daniel R."/>
            <person name="Duerre P."/>
        </authorList>
    </citation>
    <scope>NUCLEOTIDE SEQUENCE [LARGE SCALE GENOMIC DNA]</scope>
    <source>
        <strain evidence="6">DSM 5847</strain>
    </source>
</reference>
<dbReference type="AlphaFoldDB" id="A0A0L6ZAH3"/>
<evidence type="ECO:0000256" key="1">
    <source>
        <dbReference type="ARBA" id="ARBA00023015"/>
    </source>
</evidence>
<proteinExistence type="predicted"/>
<dbReference type="GO" id="GO:0003677">
    <property type="term" value="F:DNA binding"/>
    <property type="evidence" value="ECO:0007669"/>
    <property type="project" value="UniProtKB-KW"/>
</dbReference>
<protein>
    <submittedName>
        <fullName evidence="5">Transcriptional regulator SlyA</fullName>
    </submittedName>
</protein>
<sequence length="157" mass="18128">MKKHESIGKWVSIMYRYGQSYINKELKEYNLGSGQFTFLINLYKKDGISQEEIADNLNIDKGTTARAIGKLEEEGYVKREKDLKDKRTNKVFLTEKAREVEPKIYKILCQWNSIISKGLSEEEMQMSINLLQKMCANACSHIKGKQAENNISVKVKL</sequence>
<organism evidence="5 6">
    <name type="scientific">Clostridium homopropionicum DSM 5847</name>
    <dbReference type="NCBI Taxonomy" id="1121318"/>
    <lineage>
        <taxon>Bacteria</taxon>
        <taxon>Bacillati</taxon>
        <taxon>Bacillota</taxon>
        <taxon>Clostridia</taxon>
        <taxon>Eubacteriales</taxon>
        <taxon>Clostridiaceae</taxon>
        <taxon>Clostridium</taxon>
    </lineage>
</organism>
<dbReference type="SMART" id="SM00347">
    <property type="entry name" value="HTH_MARR"/>
    <property type="match status" value="1"/>
</dbReference>
<dbReference type="Proteomes" id="UP000037043">
    <property type="component" value="Unassembled WGS sequence"/>
</dbReference>
<dbReference type="CDD" id="cd00090">
    <property type="entry name" value="HTH_ARSR"/>
    <property type="match status" value="1"/>
</dbReference>
<gene>
    <name evidence="5" type="primary">slyA_1</name>
    <name evidence="5" type="ORF">CLHOM_15390</name>
</gene>
<dbReference type="PATRIC" id="fig|1121318.3.peg.1548"/>
<keyword evidence="3" id="KW-0804">Transcription</keyword>
<evidence type="ECO:0000313" key="6">
    <source>
        <dbReference type="Proteomes" id="UP000037043"/>
    </source>
</evidence>
<dbReference type="PROSITE" id="PS01117">
    <property type="entry name" value="HTH_MARR_1"/>
    <property type="match status" value="1"/>
</dbReference>
<dbReference type="PRINTS" id="PR00598">
    <property type="entry name" value="HTHMARR"/>
</dbReference>
<evidence type="ECO:0000259" key="4">
    <source>
        <dbReference type="PROSITE" id="PS50995"/>
    </source>
</evidence>
<dbReference type="EMBL" id="LHUR01000021">
    <property type="protein sequence ID" value="KOA19974.1"/>
    <property type="molecule type" value="Genomic_DNA"/>
</dbReference>
<comment type="caution">
    <text evidence="5">The sequence shown here is derived from an EMBL/GenBank/DDBJ whole genome shotgun (WGS) entry which is preliminary data.</text>
</comment>
<keyword evidence="1" id="KW-0805">Transcription regulation</keyword>
<dbReference type="InterPro" id="IPR000835">
    <property type="entry name" value="HTH_MarR-typ"/>
</dbReference>
<dbReference type="InterPro" id="IPR036388">
    <property type="entry name" value="WH-like_DNA-bd_sf"/>
</dbReference>
<dbReference type="SUPFAM" id="SSF46785">
    <property type="entry name" value="Winged helix' DNA-binding domain"/>
    <property type="match status" value="1"/>
</dbReference>
<accession>A0A0L6ZAH3</accession>
<dbReference type="PANTHER" id="PTHR42756:SF2">
    <property type="entry name" value="MARR FAMILY REGULATORY PROTEIN"/>
    <property type="match status" value="1"/>
</dbReference>
<dbReference type="InterPro" id="IPR036390">
    <property type="entry name" value="WH_DNA-bd_sf"/>
</dbReference>
<dbReference type="STRING" id="36844.SAMN04488501_11212"/>
<keyword evidence="2" id="KW-0238">DNA-binding</keyword>
<evidence type="ECO:0000256" key="2">
    <source>
        <dbReference type="ARBA" id="ARBA00023125"/>
    </source>
</evidence>
<dbReference type="InterPro" id="IPR011991">
    <property type="entry name" value="ArsR-like_HTH"/>
</dbReference>
<dbReference type="PANTHER" id="PTHR42756">
    <property type="entry name" value="TRANSCRIPTIONAL REGULATOR, MARR"/>
    <property type="match status" value="1"/>
</dbReference>
<dbReference type="Gene3D" id="1.10.10.10">
    <property type="entry name" value="Winged helix-like DNA-binding domain superfamily/Winged helix DNA-binding domain"/>
    <property type="match status" value="1"/>
</dbReference>
<dbReference type="Pfam" id="PF01047">
    <property type="entry name" value="MarR"/>
    <property type="match status" value="1"/>
</dbReference>
<dbReference type="GO" id="GO:0003700">
    <property type="term" value="F:DNA-binding transcription factor activity"/>
    <property type="evidence" value="ECO:0007669"/>
    <property type="project" value="InterPro"/>
</dbReference>
<evidence type="ECO:0000313" key="5">
    <source>
        <dbReference type="EMBL" id="KOA19974.1"/>
    </source>
</evidence>
<dbReference type="PROSITE" id="PS50995">
    <property type="entry name" value="HTH_MARR_2"/>
    <property type="match status" value="1"/>
</dbReference>
<name>A0A0L6ZAH3_9CLOT</name>